<keyword evidence="1" id="KW-0472">Membrane</keyword>
<dbReference type="OrthoDB" id="6022368at2759"/>
<evidence type="ECO:0000313" key="2">
    <source>
        <dbReference type="EMBL" id="CAH1396542.1"/>
    </source>
</evidence>
<organism evidence="2 3">
    <name type="scientific">Nezara viridula</name>
    <name type="common">Southern green stink bug</name>
    <name type="synonym">Cimex viridulus</name>
    <dbReference type="NCBI Taxonomy" id="85310"/>
    <lineage>
        <taxon>Eukaryota</taxon>
        <taxon>Metazoa</taxon>
        <taxon>Ecdysozoa</taxon>
        <taxon>Arthropoda</taxon>
        <taxon>Hexapoda</taxon>
        <taxon>Insecta</taxon>
        <taxon>Pterygota</taxon>
        <taxon>Neoptera</taxon>
        <taxon>Paraneoptera</taxon>
        <taxon>Hemiptera</taxon>
        <taxon>Heteroptera</taxon>
        <taxon>Panheteroptera</taxon>
        <taxon>Pentatomomorpha</taxon>
        <taxon>Pentatomoidea</taxon>
        <taxon>Pentatomidae</taxon>
        <taxon>Pentatominae</taxon>
        <taxon>Nezara</taxon>
    </lineage>
</organism>
<dbReference type="AlphaFoldDB" id="A0A9P0H707"/>
<dbReference type="EMBL" id="OV725079">
    <property type="protein sequence ID" value="CAH1396542.1"/>
    <property type="molecule type" value="Genomic_DNA"/>
</dbReference>
<feature type="transmembrane region" description="Helical" evidence="1">
    <location>
        <begin position="12"/>
        <end position="29"/>
    </location>
</feature>
<proteinExistence type="predicted"/>
<gene>
    <name evidence="2" type="ORF">NEZAVI_LOCUS6591</name>
</gene>
<evidence type="ECO:0000256" key="1">
    <source>
        <dbReference type="SAM" id="Phobius"/>
    </source>
</evidence>
<name>A0A9P0H707_NEZVI</name>
<evidence type="ECO:0000313" key="3">
    <source>
        <dbReference type="Proteomes" id="UP001152798"/>
    </source>
</evidence>
<accession>A0A9P0H707</accession>
<reference evidence="2" key="1">
    <citation type="submission" date="2022-01" db="EMBL/GenBank/DDBJ databases">
        <authorList>
            <person name="King R."/>
        </authorList>
    </citation>
    <scope>NUCLEOTIDE SEQUENCE</scope>
</reference>
<keyword evidence="1" id="KW-1133">Transmembrane helix</keyword>
<keyword evidence="3" id="KW-1185">Reference proteome</keyword>
<keyword evidence="1" id="KW-0812">Transmembrane</keyword>
<sequence>MRCLRNTIHTNLMFTYVLADFMWILSLTVKSGPRVSTLSQLHSAPPVHSTPIKGFFDSFFPPFSWSFLWLPSLPSYLKGSPGCFQPFADMSKPPKTEVGCPFDLISTLTVEKQRLAFIMNAVEN</sequence>
<protein>
    <submittedName>
        <fullName evidence="2">Uncharacterized protein</fullName>
    </submittedName>
</protein>
<dbReference type="Proteomes" id="UP001152798">
    <property type="component" value="Chromosome 3"/>
</dbReference>